<dbReference type="Proteomes" id="UP000238274">
    <property type="component" value="Unassembled WGS sequence"/>
</dbReference>
<dbReference type="EMBL" id="PKSM01000295">
    <property type="protein sequence ID" value="POV98583.1"/>
    <property type="molecule type" value="Genomic_DNA"/>
</dbReference>
<organism evidence="1 2">
    <name type="scientific">Puccinia striiformis</name>
    <dbReference type="NCBI Taxonomy" id="27350"/>
    <lineage>
        <taxon>Eukaryota</taxon>
        <taxon>Fungi</taxon>
        <taxon>Dikarya</taxon>
        <taxon>Basidiomycota</taxon>
        <taxon>Pucciniomycotina</taxon>
        <taxon>Pucciniomycetes</taxon>
        <taxon>Pucciniales</taxon>
        <taxon>Pucciniaceae</taxon>
        <taxon>Puccinia</taxon>
    </lineage>
</organism>
<accession>A0A2S4UMQ2</accession>
<reference evidence="1 2" key="1">
    <citation type="submission" date="2017-12" db="EMBL/GenBank/DDBJ databases">
        <title>Gene loss provides genomic basis for host adaptation in cereal stripe rust fungi.</title>
        <authorList>
            <person name="Xia C."/>
        </authorList>
    </citation>
    <scope>NUCLEOTIDE SEQUENCE [LARGE SCALE GENOMIC DNA]</scope>
    <source>
        <strain evidence="1 2">93TX-2</strain>
    </source>
</reference>
<reference evidence="2" key="3">
    <citation type="journal article" date="2018" name="Mol. Plant Microbe Interact.">
        <title>Genome sequence resources for the wheat stripe rust pathogen (Puccinia striiformis f. sp. tritici) and the barley stripe rust pathogen (Puccinia striiformis f. sp. hordei).</title>
        <authorList>
            <person name="Xia C."/>
            <person name="Wang M."/>
            <person name="Yin C."/>
            <person name="Cornejo O.E."/>
            <person name="Hulbert S.H."/>
            <person name="Chen X."/>
        </authorList>
    </citation>
    <scope>NUCLEOTIDE SEQUENCE [LARGE SCALE GENOMIC DNA]</scope>
    <source>
        <strain evidence="2">93TX-2</strain>
    </source>
</reference>
<protein>
    <submittedName>
        <fullName evidence="1">Uncharacterized protein</fullName>
    </submittedName>
</protein>
<gene>
    <name evidence="1" type="ORF">PSHT_13977</name>
</gene>
<dbReference type="VEuPathDB" id="FungiDB:PSHT_13977"/>
<reference evidence="2" key="2">
    <citation type="journal article" date="2018" name="BMC Genomics">
        <title>Genomic insights into host adaptation between the wheat stripe rust pathogen (Puccinia striiformis f. sp. tritici) and the barley stripe rust pathogen (Puccinia striiformis f. sp. hordei).</title>
        <authorList>
            <person name="Xia C."/>
            <person name="Wang M."/>
            <person name="Yin C."/>
            <person name="Cornejo O.E."/>
            <person name="Hulbert S.H."/>
            <person name="Chen X."/>
        </authorList>
    </citation>
    <scope>NUCLEOTIDE SEQUENCE [LARGE SCALE GENOMIC DNA]</scope>
    <source>
        <strain evidence="2">93TX-2</strain>
    </source>
</reference>
<dbReference type="AlphaFoldDB" id="A0A2S4UMQ2"/>
<evidence type="ECO:0000313" key="2">
    <source>
        <dbReference type="Proteomes" id="UP000238274"/>
    </source>
</evidence>
<comment type="caution">
    <text evidence="1">The sequence shown here is derived from an EMBL/GenBank/DDBJ whole genome shotgun (WGS) entry which is preliminary data.</text>
</comment>
<dbReference type="OrthoDB" id="10574322at2759"/>
<evidence type="ECO:0000313" key="1">
    <source>
        <dbReference type="EMBL" id="POV98583.1"/>
    </source>
</evidence>
<sequence length="215" mass="24396">MTSTRLINREIIFVERKSIRPKVDTLDFSGIFLVSHTSNVSLLNPGGGEELLARGTFEGAPFASDQLDHREVRLFYKAGIIKRLLYGQSYWLSGAVLGNRFHEMPFLDCELEGVEARSTQFMNHNGIILSGVGTITKIQQSFVDRDGIQEMNLYVKHEVDEYTAFEDKTIIVRYHLEKDHFKGRPPENLKVGQRGAFGGVLAGWLRHDHGVYVQL</sequence>
<proteinExistence type="predicted"/>
<keyword evidence="2" id="KW-1185">Reference proteome</keyword>
<dbReference type="VEuPathDB" id="FungiDB:PSTT_01165"/>
<name>A0A2S4UMQ2_9BASI</name>